<evidence type="ECO:0000256" key="1">
    <source>
        <dbReference type="PIRSR" id="PIRSR033579-1"/>
    </source>
</evidence>
<dbReference type="PIRSF" id="PIRSF033579">
    <property type="entry name" value="Anaer_Co_chel"/>
    <property type="match status" value="1"/>
</dbReference>
<keyword evidence="2" id="KW-0170">Cobalt</keyword>
<accession>A0A7V6A259</accession>
<dbReference type="AlphaFoldDB" id="A0A7V6A259"/>
<name>A0A7V6A259_9BACT</name>
<comment type="caution">
    <text evidence="3">The sequence shown here is derived from an EMBL/GenBank/DDBJ whole genome shotgun (WGS) entry which is preliminary data.</text>
</comment>
<dbReference type="Gene3D" id="3.40.50.1400">
    <property type="match status" value="2"/>
</dbReference>
<dbReference type="Pfam" id="PF06180">
    <property type="entry name" value="CbiK"/>
    <property type="match status" value="1"/>
</dbReference>
<dbReference type="SUPFAM" id="SSF53800">
    <property type="entry name" value="Chelatase"/>
    <property type="match status" value="1"/>
</dbReference>
<organism evidence="3">
    <name type="scientific">Desulfobacca acetoxidans</name>
    <dbReference type="NCBI Taxonomy" id="60893"/>
    <lineage>
        <taxon>Bacteria</taxon>
        <taxon>Pseudomonadati</taxon>
        <taxon>Thermodesulfobacteriota</taxon>
        <taxon>Desulfobaccia</taxon>
        <taxon>Desulfobaccales</taxon>
        <taxon>Desulfobaccaceae</taxon>
        <taxon>Desulfobacca</taxon>
    </lineage>
</organism>
<keyword evidence="2" id="KW-0479">Metal-binding</keyword>
<evidence type="ECO:0000256" key="2">
    <source>
        <dbReference type="PIRSR" id="PIRSR033579-3"/>
    </source>
</evidence>
<feature type="active site" description="Proton acceptor" evidence="1">
    <location>
        <position position="138"/>
    </location>
</feature>
<proteinExistence type="predicted"/>
<dbReference type="GO" id="GO:0016852">
    <property type="term" value="F:sirohydrochlorin cobaltochelatase activity"/>
    <property type="evidence" value="ECO:0007669"/>
    <property type="project" value="InterPro"/>
</dbReference>
<feature type="binding site" evidence="2">
    <location>
        <position position="169"/>
    </location>
    <ligand>
        <name>Co(2+)</name>
        <dbReference type="ChEBI" id="CHEBI:48828"/>
    </ligand>
</feature>
<feature type="binding site" evidence="2">
    <location>
        <position position="138"/>
    </location>
    <ligand>
        <name>Co(2+)</name>
        <dbReference type="ChEBI" id="CHEBI:48828"/>
    </ligand>
</feature>
<dbReference type="CDD" id="cd03413">
    <property type="entry name" value="CbiK_C"/>
    <property type="match status" value="1"/>
</dbReference>
<dbReference type="EMBL" id="DTGR01000038">
    <property type="protein sequence ID" value="HHS28561.1"/>
    <property type="molecule type" value="Genomic_DNA"/>
</dbReference>
<reference evidence="3" key="1">
    <citation type="journal article" date="2020" name="mSystems">
        <title>Genome- and Community-Level Interaction Insights into Carbon Utilization and Element Cycling Functions of Hydrothermarchaeota in Hydrothermal Sediment.</title>
        <authorList>
            <person name="Zhou Z."/>
            <person name="Liu Y."/>
            <person name="Xu W."/>
            <person name="Pan J."/>
            <person name="Luo Z.H."/>
            <person name="Li M."/>
        </authorList>
    </citation>
    <scope>NUCLEOTIDE SEQUENCE [LARGE SCALE GENOMIC DNA]</scope>
    <source>
        <strain evidence="3">SpSt-767</strain>
    </source>
</reference>
<dbReference type="GO" id="GO:0019251">
    <property type="term" value="P:anaerobic cobalamin biosynthetic process"/>
    <property type="evidence" value="ECO:0007669"/>
    <property type="project" value="InterPro"/>
</dbReference>
<sequence>MQIPIVLTAFGTTSSALKTYDFMDQIIKAEFPGHEIAWAFSSRMVRDRLKDQKKREASHPHEVLQVLADKGHVWAVVQSMHLLAGHEFYRMLEEVSPLSIRTSIGLPLLTSYEDYHALAQALGLDRLSEGEAAVLVGHGTDHPSWSTYPALENILREVYGQGIYVGVVEGCPSRQQVMKAVVRTGVKKVRLIPLMLVAGVHFIEDLCGDEDSWKAAFEDAGLEVDVEPEGIGTKREVVQIFINHIREALDIIPGSAAAPQKTE</sequence>
<dbReference type="GO" id="GO:0046872">
    <property type="term" value="F:metal ion binding"/>
    <property type="evidence" value="ECO:0007669"/>
    <property type="project" value="UniProtKB-KW"/>
</dbReference>
<dbReference type="InterPro" id="IPR010388">
    <property type="entry name" value="Anaerobic_Co-chelatase"/>
</dbReference>
<protein>
    <submittedName>
        <fullName evidence="3">Sirohydrochlorin cobaltochelatase</fullName>
    </submittedName>
</protein>
<feature type="binding site" evidence="2">
    <location>
        <position position="201"/>
    </location>
    <ligand>
        <name>Co(2+)</name>
        <dbReference type="ChEBI" id="CHEBI:48828"/>
    </ligand>
</feature>
<evidence type="ECO:0000313" key="3">
    <source>
        <dbReference type="EMBL" id="HHS28561.1"/>
    </source>
</evidence>
<gene>
    <name evidence="3" type="ORF">ENV52_02530</name>
</gene>